<gene>
    <name evidence="1" type="ORF">ACFO0J_10945</name>
</gene>
<dbReference type="InterPro" id="IPR010282">
    <property type="entry name" value="Uncharacterised_HutD/Ves"/>
</dbReference>
<dbReference type="EMBL" id="JBHSDY010000006">
    <property type="protein sequence ID" value="MFC4298558.1"/>
    <property type="molecule type" value="Genomic_DNA"/>
</dbReference>
<dbReference type="InterPro" id="IPR011051">
    <property type="entry name" value="RmlC_Cupin_sf"/>
</dbReference>
<comment type="caution">
    <text evidence="1">The sequence shown here is derived from an EMBL/GenBank/DDBJ whole genome shotgun (WGS) entry which is preliminary data.</text>
</comment>
<dbReference type="PANTHER" id="PTHR37943:SF1">
    <property type="entry name" value="PROTEIN VES"/>
    <property type="match status" value="1"/>
</dbReference>
<protein>
    <submittedName>
        <fullName evidence="1">HutD family protein</fullName>
    </submittedName>
</protein>
<dbReference type="InterPro" id="IPR014710">
    <property type="entry name" value="RmlC-like_jellyroll"/>
</dbReference>
<name>A0ABV8RZ48_9BURK</name>
<proteinExistence type="predicted"/>
<keyword evidence="2" id="KW-1185">Reference proteome</keyword>
<dbReference type="SUPFAM" id="SSF51182">
    <property type="entry name" value="RmlC-like cupins"/>
    <property type="match status" value="1"/>
</dbReference>
<dbReference type="Proteomes" id="UP001595756">
    <property type="component" value="Unassembled WGS sequence"/>
</dbReference>
<organism evidence="1 2">
    <name type="scientific">Castellaniella hirudinis</name>
    <dbReference type="NCBI Taxonomy" id="1144617"/>
    <lineage>
        <taxon>Bacteria</taxon>
        <taxon>Pseudomonadati</taxon>
        <taxon>Pseudomonadota</taxon>
        <taxon>Betaproteobacteria</taxon>
        <taxon>Burkholderiales</taxon>
        <taxon>Alcaligenaceae</taxon>
        <taxon>Castellaniella</taxon>
    </lineage>
</organism>
<dbReference type="RefSeq" id="WP_376813117.1">
    <property type="nucleotide sequence ID" value="NZ_JBHSDY010000006.1"/>
</dbReference>
<dbReference type="CDD" id="cd20293">
    <property type="entry name" value="cupin_HutD_N"/>
    <property type="match status" value="1"/>
</dbReference>
<evidence type="ECO:0000313" key="2">
    <source>
        <dbReference type="Proteomes" id="UP001595756"/>
    </source>
</evidence>
<dbReference type="Gene3D" id="2.60.120.10">
    <property type="entry name" value="Jelly Rolls"/>
    <property type="match status" value="1"/>
</dbReference>
<accession>A0ABV8RZ48</accession>
<reference evidence="2" key="1">
    <citation type="journal article" date="2019" name="Int. J. Syst. Evol. Microbiol.">
        <title>The Global Catalogue of Microorganisms (GCM) 10K type strain sequencing project: providing services to taxonomists for standard genome sequencing and annotation.</title>
        <authorList>
            <consortium name="The Broad Institute Genomics Platform"/>
            <consortium name="The Broad Institute Genome Sequencing Center for Infectious Disease"/>
            <person name="Wu L."/>
            <person name="Ma J."/>
        </authorList>
    </citation>
    <scope>NUCLEOTIDE SEQUENCE [LARGE SCALE GENOMIC DNA]</scope>
    <source>
        <strain evidence="2">CGMCC 1.19029</strain>
    </source>
</reference>
<sequence length="208" mass="22713">MSTFRGASVATRLRFIRAAELRASPWKNGGGITREIAIHPADAGMDDFLWRISAAEVAAPGPFSYWEGVDRVLLVTHGGPVHLIQQHTQRTVVLPAGQAFRFTGEEPYCSELPAGPVRDFNLMLRRTKAQGHVTTCHGAAVQRLAPGHWLWHGWQGTYAVEVPGRLSQGVLEAGDTLHLSVASGDCPVLRMTPRTGDARLIVARIEYS</sequence>
<dbReference type="Pfam" id="PF05962">
    <property type="entry name" value="HutD"/>
    <property type="match status" value="1"/>
</dbReference>
<evidence type="ECO:0000313" key="1">
    <source>
        <dbReference type="EMBL" id="MFC4298558.1"/>
    </source>
</evidence>
<dbReference type="PANTHER" id="PTHR37943">
    <property type="entry name" value="PROTEIN VES"/>
    <property type="match status" value="1"/>
</dbReference>